<keyword evidence="1" id="KW-0812">Transmembrane</keyword>
<keyword evidence="1" id="KW-0472">Membrane</keyword>
<dbReference type="Proteomes" id="UP001210678">
    <property type="component" value="Unassembled WGS sequence"/>
</dbReference>
<evidence type="ECO:0000313" key="3">
    <source>
        <dbReference type="Proteomes" id="UP001210678"/>
    </source>
</evidence>
<evidence type="ECO:0008006" key="4">
    <source>
        <dbReference type="Google" id="ProtNLM"/>
    </source>
</evidence>
<gene>
    <name evidence="2" type="ORF">PGX00_04295</name>
</gene>
<keyword evidence="3" id="KW-1185">Reference proteome</keyword>
<evidence type="ECO:0000313" key="2">
    <source>
        <dbReference type="EMBL" id="MDB1122947.1"/>
    </source>
</evidence>
<protein>
    <recommendedName>
        <fullName evidence="4">AraC family transcriptional regulator</fullName>
    </recommendedName>
</protein>
<feature type="transmembrane region" description="Helical" evidence="1">
    <location>
        <begin position="143"/>
        <end position="161"/>
    </location>
</feature>
<name>A0ABT4YN22_9VIBR</name>
<reference evidence="2 3" key="1">
    <citation type="submission" date="2023-01" db="EMBL/GenBank/DDBJ databases">
        <title>Vibrio sp. KJ40-1 sp.nov, isolated from marine algae.</title>
        <authorList>
            <person name="Butt M."/>
            <person name="Kim J.M.J."/>
            <person name="Jeon C.O.C."/>
        </authorList>
    </citation>
    <scope>NUCLEOTIDE SEQUENCE [LARGE SCALE GENOMIC DNA]</scope>
    <source>
        <strain evidence="2 3">KJ40-1</strain>
    </source>
</reference>
<accession>A0ABT4YN22</accession>
<feature type="transmembrane region" description="Helical" evidence="1">
    <location>
        <begin position="78"/>
        <end position="97"/>
    </location>
</feature>
<feature type="transmembrane region" description="Helical" evidence="1">
    <location>
        <begin position="35"/>
        <end position="54"/>
    </location>
</feature>
<feature type="transmembrane region" description="Helical" evidence="1">
    <location>
        <begin position="6"/>
        <end position="23"/>
    </location>
</feature>
<keyword evidence="1" id="KW-1133">Transmembrane helix</keyword>
<proteinExistence type="predicted"/>
<dbReference type="RefSeq" id="WP_272133174.1">
    <property type="nucleotide sequence ID" value="NZ_JAQLOI010000001.1"/>
</dbReference>
<organism evidence="2 3">
    <name type="scientific">Vibrio algarum</name>
    <dbReference type="NCBI Taxonomy" id="3020714"/>
    <lineage>
        <taxon>Bacteria</taxon>
        <taxon>Pseudomonadati</taxon>
        <taxon>Pseudomonadota</taxon>
        <taxon>Gammaproteobacteria</taxon>
        <taxon>Vibrionales</taxon>
        <taxon>Vibrionaceae</taxon>
        <taxon>Vibrio</taxon>
    </lineage>
</organism>
<feature type="transmembrane region" description="Helical" evidence="1">
    <location>
        <begin position="109"/>
        <end position="131"/>
    </location>
</feature>
<dbReference type="EMBL" id="JAQLOI010000001">
    <property type="protein sequence ID" value="MDB1122947.1"/>
    <property type="molecule type" value="Genomic_DNA"/>
</dbReference>
<evidence type="ECO:0000256" key="1">
    <source>
        <dbReference type="SAM" id="Phobius"/>
    </source>
</evidence>
<sequence length="202" mass="23024">MNLHFTDYVIVALTLLYALFGYLMLRGKKRNKAEIILTGLLGGFVLLAGTVKLFDPFSIVLFEQIASSSNPVPDLTRWLALSGEIGVGYLMLIIAFCHSRLPKNQTHSIFVVANLLIIMIGVVDYTVQYFYDITAMILPIDSKPQFIGILLIAFAFRNLHIHRVNHYKYQRKSGHQRQSGCHSMNFFTFSCHTFFLESLNKK</sequence>
<comment type="caution">
    <text evidence="2">The sequence shown here is derived from an EMBL/GenBank/DDBJ whole genome shotgun (WGS) entry which is preliminary data.</text>
</comment>